<dbReference type="InterPro" id="IPR031482">
    <property type="entry name" value="CBP_BcsN"/>
</dbReference>
<feature type="compositionally biased region" description="Low complexity" evidence="1">
    <location>
        <begin position="283"/>
        <end position="297"/>
    </location>
</feature>
<feature type="region of interest" description="Disordered" evidence="1">
    <location>
        <begin position="256"/>
        <end position="313"/>
    </location>
</feature>
<reference evidence="2 3" key="1">
    <citation type="submission" date="2020-11" db="EMBL/GenBank/DDBJ databases">
        <authorList>
            <person name="Lassalle F."/>
        </authorList>
    </citation>
    <scope>NUCLEOTIDE SEQUENCE [LARGE SCALE GENOMIC DNA]</scope>
    <source>
        <strain evidence="2 3">AB21</strain>
    </source>
</reference>
<protein>
    <submittedName>
        <fullName evidence="2">Cellulose biosynthesis protein BcsN</fullName>
    </submittedName>
</protein>
<keyword evidence="3" id="KW-1185">Reference proteome</keyword>
<sequence>MLHVCTGLAISTTAGCNSTGTVTRPVAPSLISEEKALALPPPGGPGIVGVVERPRANGVEQVISLATTARVSGQNYLRVEFFGPAVSRGQSAPFRSIHERIILREAAEAIPGVNLVRRSTYLQNSYGPFAYAAGRSTLGDTCLYAWQQIRAGTASDGIGRNFGMIQVRWRLCDSYASEEQLLSAVYNYTITGTFEGKAWNPFGEPRPADPRIGETGQPIYPVANAAPENLSIGYAGGVDLRPITISVRRTAPVPVKPALAKPTADRPVEGPRVPLPTSLPTGADKAAAAPQASNASALVVKVPSPRSISAPPQ</sequence>
<comment type="caution">
    <text evidence="2">The sequence shown here is derived from an EMBL/GenBank/DDBJ whole genome shotgun (WGS) entry which is preliminary data.</text>
</comment>
<evidence type="ECO:0000313" key="2">
    <source>
        <dbReference type="EMBL" id="CAD7051796.1"/>
    </source>
</evidence>
<name>A0ABN7JWL2_9HYPH</name>
<dbReference type="Pfam" id="PF17038">
    <property type="entry name" value="CBP_BcsN"/>
    <property type="match status" value="1"/>
</dbReference>
<dbReference type="RefSeq" id="WP_142589411.1">
    <property type="nucleotide sequence ID" value="NZ_CABFWE030000011.1"/>
</dbReference>
<dbReference type="Proteomes" id="UP000601041">
    <property type="component" value="Unassembled WGS sequence"/>
</dbReference>
<gene>
    <name evidence="2" type="ORF">RHAB21_04355</name>
</gene>
<accession>A0ABN7JWL2</accession>
<organism evidence="2 3">
    <name type="scientific">Pseudorhizobium halotolerans</name>
    <dbReference type="NCBI Taxonomy" id="1233081"/>
    <lineage>
        <taxon>Bacteria</taxon>
        <taxon>Pseudomonadati</taxon>
        <taxon>Pseudomonadota</taxon>
        <taxon>Alphaproteobacteria</taxon>
        <taxon>Hyphomicrobiales</taxon>
        <taxon>Rhizobiaceae</taxon>
        <taxon>Rhizobium/Agrobacterium group</taxon>
        <taxon>Pseudorhizobium</taxon>
    </lineage>
</organism>
<dbReference type="EMBL" id="CABFWE030000011">
    <property type="protein sequence ID" value="CAD7051796.1"/>
    <property type="molecule type" value="Genomic_DNA"/>
</dbReference>
<evidence type="ECO:0000256" key="1">
    <source>
        <dbReference type="SAM" id="MobiDB-lite"/>
    </source>
</evidence>
<evidence type="ECO:0000313" key="3">
    <source>
        <dbReference type="Proteomes" id="UP000601041"/>
    </source>
</evidence>
<proteinExistence type="predicted"/>